<keyword evidence="4" id="KW-1185">Reference proteome</keyword>
<protein>
    <recommendedName>
        <fullName evidence="2">NADP-dependent oxidoreductase domain-containing protein</fullName>
    </recommendedName>
</protein>
<dbReference type="STRING" id="1531966.A0A0A1TNN1"/>
<dbReference type="PANTHER" id="PTHR43147:SF2">
    <property type="entry name" value="NADP-DEPENDENT OXIDOREDUCTASE DOMAIN-CONTAINING PROTEIN"/>
    <property type="match status" value="1"/>
</dbReference>
<sequence>MGVHVNMMDDALIATLPAEYLRSALRALVHNGSEAQKTFTQHIRTQLQAKIHGEMPSPKSLFPGTDEVSNECLEYVAFTKCLFASKLVTPAINYITHFVQSVEAAQVSWTQGSELHKILDKFSGDIVQAMQALKETAPKADAALQSLLQPLLSSFASCEQYCASKNLEDPFKRASRQVKDSTAFYFPDLTTDTAGGTALKELTAANPHVEMFPMGSRSVPRLFNGLWQLASSEWGYSSADKQQAALTELAEAGFTAADMADHYGDAELVYGDFRASLGPDSRDKVYAATKWCIFRDIGQPVTREYVLAAVKERSRRLRGRVDLLQFHWHNYEAKEYLYILLHLVRIAKSKPELVAAIGLCNFDADHTAEACEYLLKTTGEVGIVSNQVQFSVLDSRPLKKVTQVSEKYNLKLLTYGSFCGGLLAEKWLGAPVPDTYSASNPLTPSQRKYLDTLYAWGTWEEFQALLSKLAEVAAKQGAGVTIANVATRWVLQQPAVGAILVGTRLGVTSHGTDNLGVFGWKLEGEDLQAINDLALGKDGAKTTSLFEKFGDCGDEYRQ</sequence>
<dbReference type="Proteomes" id="UP000039046">
    <property type="component" value="Unassembled WGS sequence"/>
</dbReference>
<evidence type="ECO:0000313" key="3">
    <source>
        <dbReference type="EMBL" id="CEJ92918.1"/>
    </source>
</evidence>
<name>A0A0A1TNN1_9HYPO</name>
<dbReference type="EMBL" id="CDHN01000005">
    <property type="protein sequence ID" value="CEJ92918.1"/>
    <property type="molecule type" value="Genomic_DNA"/>
</dbReference>
<dbReference type="InterPro" id="IPR036812">
    <property type="entry name" value="NAD(P)_OxRdtase_dom_sf"/>
</dbReference>
<dbReference type="AlphaFoldDB" id="A0A0A1TNN1"/>
<organism evidence="3 4">
    <name type="scientific">[Torrubiella] hemipterigena</name>
    <dbReference type="NCBI Taxonomy" id="1531966"/>
    <lineage>
        <taxon>Eukaryota</taxon>
        <taxon>Fungi</taxon>
        <taxon>Dikarya</taxon>
        <taxon>Ascomycota</taxon>
        <taxon>Pezizomycotina</taxon>
        <taxon>Sordariomycetes</taxon>
        <taxon>Hypocreomycetidae</taxon>
        <taxon>Hypocreales</taxon>
        <taxon>Clavicipitaceae</taxon>
        <taxon>Clavicipitaceae incertae sedis</taxon>
        <taxon>'Torrubiella' clade</taxon>
    </lineage>
</organism>
<evidence type="ECO:0000256" key="1">
    <source>
        <dbReference type="ARBA" id="ARBA00023002"/>
    </source>
</evidence>
<dbReference type="GO" id="GO:0016491">
    <property type="term" value="F:oxidoreductase activity"/>
    <property type="evidence" value="ECO:0007669"/>
    <property type="project" value="UniProtKB-KW"/>
</dbReference>
<evidence type="ECO:0000313" key="4">
    <source>
        <dbReference type="Proteomes" id="UP000039046"/>
    </source>
</evidence>
<gene>
    <name evidence="3" type="ORF">VHEMI08545</name>
</gene>
<evidence type="ECO:0000259" key="2">
    <source>
        <dbReference type="Pfam" id="PF00248"/>
    </source>
</evidence>
<reference evidence="3 4" key="1">
    <citation type="journal article" date="2015" name="Genome Announc.">
        <title>Draft Genome Sequence and Gene Annotation of the Entomopathogenic Fungus Verticillium hemipterigenum.</title>
        <authorList>
            <person name="Horn F."/>
            <person name="Habel A."/>
            <person name="Scharf D.H."/>
            <person name="Dworschak J."/>
            <person name="Brakhage A.A."/>
            <person name="Guthke R."/>
            <person name="Hertweck C."/>
            <person name="Linde J."/>
        </authorList>
    </citation>
    <scope>NUCLEOTIDE SEQUENCE [LARGE SCALE GENOMIC DNA]</scope>
</reference>
<accession>A0A0A1TNN1</accession>
<keyword evidence="1" id="KW-0560">Oxidoreductase</keyword>
<dbReference type="HOGENOM" id="CLU_036199_0_0_1"/>
<dbReference type="InterPro" id="IPR023210">
    <property type="entry name" value="NADP_OxRdtase_dom"/>
</dbReference>
<dbReference type="Gene3D" id="3.20.20.100">
    <property type="entry name" value="NADP-dependent oxidoreductase domain"/>
    <property type="match status" value="1"/>
</dbReference>
<dbReference type="PANTHER" id="PTHR43147">
    <property type="entry name" value="PROTEIN TAS"/>
    <property type="match status" value="1"/>
</dbReference>
<dbReference type="Pfam" id="PF00248">
    <property type="entry name" value="Aldo_ket_red"/>
    <property type="match status" value="1"/>
</dbReference>
<dbReference type="OrthoDB" id="686384at2759"/>
<feature type="domain" description="NADP-dependent oxidoreductase" evidence="2">
    <location>
        <begin position="222"/>
        <end position="533"/>
    </location>
</feature>
<dbReference type="SUPFAM" id="SSF51430">
    <property type="entry name" value="NAD(P)-linked oxidoreductase"/>
    <property type="match status" value="1"/>
</dbReference>
<proteinExistence type="predicted"/>